<feature type="domain" description="Glycosyl transferase CAP10" evidence="2">
    <location>
        <begin position="224"/>
        <end position="474"/>
    </location>
</feature>
<dbReference type="EMBL" id="JAVXUP010000389">
    <property type="protein sequence ID" value="KAK3029213.1"/>
    <property type="molecule type" value="Genomic_DNA"/>
</dbReference>
<feature type="transmembrane region" description="Helical" evidence="1">
    <location>
        <begin position="84"/>
        <end position="103"/>
    </location>
</feature>
<dbReference type="PANTHER" id="PTHR12203:SF108">
    <property type="entry name" value="O-GLUCOSYLTRANSFERASE RUMI HOMOLOG"/>
    <property type="match status" value="1"/>
</dbReference>
<organism evidence="3 4">
    <name type="scientific">Escallonia herrerae</name>
    <dbReference type="NCBI Taxonomy" id="1293975"/>
    <lineage>
        <taxon>Eukaryota</taxon>
        <taxon>Viridiplantae</taxon>
        <taxon>Streptophyta</taxon>
        <taxon>Embryophyta</taxon>
        <taxon>Tracheophyta</taxon>
        <taxon>Spermatophyta</taxon>
        <taxon>Magnoliopsida</taxon>
        <taxon>eudicotyledons</taxon>
        <taxon>Gunneridae</taxon>
        <taxon>Pentapetalae</taxon>
        <taxon>asterids</taxon>
        <taxon>campanulids</taxon>
        <taxon>Escalloniales</taxon>
        <taxon>Escalloniaceae</taxon>
        <taxon>Escallonia</taxon>
    </lineage>
</organism>
<name>A0AA88WQI1_9ASTE</name>
<evidence type="ECO:0000256" key="1">
    <source>
        <dbReference type="SAM" id="Phobius"/>
    </source>
</evidence>
<evidence type="ECO:0000313" key="4">
    <source>
        <dbReference type="Proteomes" id="UP001188597"/>
    </source>
</evidence>
<reference evidence="3" key="1">
    <citation type="submission" date="2022-12" db="EMBL/GenBank/DDBJ databases">
        <title>Draft genome assemblies for two species of Escallonia (Escalloniales).</title>
        <authorList>
            <person name="Chanderbali A."/>
            <person name="Dervinis C."/>
            <person name="Anghel I."/>
            <person name="Soltis D."/>
            <person name="Soltis P."/>
            <person name="Zapata F."/>
        </authorList>
    </citation>
    <scope>NUCLEOTIDE SEQUENCE</scope>
    <source>
        <strain evidence="3">UCBG64.0493</strain>
        <tissue evidence="3">Leaf</tissue>
    </source>
</reference>
<evidence type="ECO:0000313" key="3">
    <source>
        <dbReference type="EMBL" id="KAK3029213.1"/>
    </source>
</evidence>
<dbReference type="SMART" id="SM00672">
    <property type="entry name" value="CAP10"/>
    <property type="match status" value="1"/>
</dbReference>
<comment type="caution">
    <text evidence="3">The sequence shown here is derived from an EMBL/GenBank/DDBJ whole genome shotgun (WGS) entry which is preliminary data.</text>
</comment>
<evidence type="ECO:0000259" key="2">
    <source>
        <dbReference type="SMART" id="SM00672"/>
    </source>
</evidence>
<gene>
    <name evidence="3" type="ORF">RJ639_039293</name>
</gene>
<keyword evidence="1" id="KW-1133">Transmembrane helix</keyword>
<dbReference type="InterPro" id="IPR006598">
    <property type="entry name" value="CAP10"/>
</dbReference>
<dbReference type="Pfam" id="PF05686">
    <property type="entry name" value="Glyco_transf_90"/>
    <property type="match status" value="1"/>
</dbReference>
<dbReference type="PANTHER" id="PTHR12203">
    <property type="entry name" value="KDEL LYS-ASP-GLU-LEU CONTAINING - RELATED"/>
    <property type="match status" value="1"/>
</dbReference>
<keyword evidence="4" id="KW-1185">Reference proteome</keyword>
<dbReference type="AlphaFoldDB" id="A0AA88WQI1"/>
<accession>A0AA88WQI1</accession>
<feature type="non-terminal residue" evidence="3">
    <location>
        <position position="1"/>
    </location>
</feature>
<protein>
    <recommendedName>
        <fullName evidence="2">Glycosyl transferase CAP10 domain-containing protein</fullName>
    </recommendedName>
</protein>
<proteinExistence type="predicted"/>
<dbReference type="InterPro" id="IPR051091">
    <property type="entry name" value="O-Glucosyltr/Glycosyltrsf_90"/>
</dbReference>
<dbReference type="Proteomes" id="UP001188597">
    <property type="component" value="Unassembled WGS sequence"/>
</dbReference>
<keyword evidence="1" id="KW-0472">Membrane</keyword>
<keyword evidence="1" id="KW-0812">Transmembrane</keyword>
<sequence length="556" mass="63995">LSNITSIFEPEHGEACAIATGQATTFPTTLVFEMIELEGDRANIVSALSYKERNESSIDDDGITGRQIMGEHDHRPVTIGISRTVLLCFVILFVAAVISSYWIDASIFTGTSFQKDILPSESSQTSGINCSFTCPENHLVLHKGNNLSSEACPEFFRWIYEDLKPWKSTGITREMVERAKYAAHIRVTIVNGRVYVSKYKRVFQTRDVFTVWGILQLLRLYPGRLPDLDIMFECGDKPVIHTRDYEGSEAKKLPPLFHYCGDDSTLDIVFPDWSFWGWPELNIKPWEILKKDLQEGNMKMKWIAREPYAYWKGNTKLGAVRQDLVKCNVTEKQEWNARIYKLDWKHERRQEGFKNTDLANQCIHRYKIYVEGVSWSVSEKYILACDSLSLLIEPHYYDFFTRSLLPTVHYWPINENDKCRSIKFAVEWGNKHAEKAQAIGKAGSKFIQEGLKMKYVYDYMFYLLYEYAKLLRYQPTVPRGTVEVCSESLICSGKGLKKKFKMQSMVKGPADTGPCTMIPPYDLSDLQALLERKANLTKQVELWEATDSIGESKFVN</sequence>